<gene>
    <name evidence="2" type="ORF">DY000_02000101</name>
    <name evidence="1" type="ORF">F2Q70_00007047</name>
</gene>
<comment type="caution">
    <text evidence="1">The sequence shown here is derived from an EMBL/GenBank/DDBJ whole genome shotgun (WGS) entry which is preliminary data.</text>
</comment>
<name>A0A3N6RDB0_BRACR</name>
<proteinExistence type="predicted"/>
<dbReference type="OrthoDB" id="10549115at2759"/>
<evidence type="ECO:0000313" key="1">
    <source>
        <dbReference type="EMBL" id="KAF2613107.1"/>
    </source>
</evidence>
<dbReference type="AlphaFoldDB" id="A0A3N6RDB0"/>
<protein>
    <submittedName>
        <fullName evidence="1">Uncharacterized protein</fullName>
    </submittedName>
</protein>
<organism evidence="1">
    <name type="scientific">Brassica cretica</name>
    <name type="common">Mustard</name>
    <dbReference type="NCBI Taxonomy" id="69181"/>
    <lineage>
        <taxon>Eukaryota</taxon>
        <taxon>Viridiplantae</taxon>
        <taxon>Streptophyta</taxon>
        <taxon>Embryophyta</taxon>
        <taxon>Tracheophyta</taxon>
        <taxon>Spermatophyta</taxon>
        <taxon>Magnoliopsida</taxon>
        <taxon>eudicotyledons</taxon>
        <taxon>Gunneridae</taxon>
        <taxon>Pentapetalae</taxon>
        <taxon>rosids</taxon>
        <taxon>malvids</taxon>
        <taxon>Brassicales</taxon>
        <taxon>Brassicaceae</taxon>
        <taxon>Brassiceae</taxon>
        <taxon>Brassica</taxon>
    </lineage>
</organism>
<evidence type="ECO:0000313" key="2">
    <source>
        <dbReference type="EMBL" id="KAF3543271.1"/>
    </source>
</evidence>
<dbReference type="EMBL" id="QGKY02000089">
    <property type="protein sequence ID" value="KAF2613107.1"/>
    <property type="molecule type" value="Genomic_DNA"/>
</dbReference>
<keyword evidence="3" id="KW-1185">Reference proteome</keyword>
<dbReference type="Proteomes" id="UP000266723">
    <property type="component" value="Unassembled WGS sequence"/>
</dbReference>
<reference evidence="2" key="2">
    <citation type="submission" date="2019-12" db="EMBL/GenBank/DDBJ databases">
        <authorList>
            <person name="Studholme D.J."/>
            <person name="Sarris P."/>
        </authorList>
    </citation>
    <scope>NUCLEOTIDE SEQUENCE</scope>
    <source>
        <strain evidence="2">PFS-1207/04</strain>
        <tissue evidence="2">Leaf</tissue>
    </source>
</reference>
<dbReference type="EMBL" id="QGKV02000832">
    <property type="protein sequence ID" value="KAF3543271.1"/>
    <property type="molecule type" value="Genomic_DNA"/>
</dbReference>
<accession>A0A3N6RDB0</accession>
<reference evidence="2 3" key="3">
    <citation type="journal article" date="2020" name="BMC Genomics">
        <title>Intraspecific diversification of the crop wild relative Brassica cretica Lam. using demographic model selection.</title>
        <authorList>
            <person name="Kioukis A."/>
            <person name="Michalopoulou V.A."/>
            <person name="Briers L."/>
            <person name="Pirintsos S."/>
            <person name="Studholme D.J."/>
            <person name="Pavlidis P."/>
            <person name="Sarris P.F."/>
        </authorList>
    </citation>
    <scope>NUCLEOTIDE SEQUENCE [LARGE SCALE GENOMIC DNA]</scope>
    <source>
        <strain evidence="3">cv. PFS-1207/04</strain>
        <strain evidence="2">PFS-1207/04</strain>
    </source>
</reference>
<evidence type="ECO:0000313" key="3">
    <source>
        <dbReference type="Proteomes" id="UP000266723"/>
    </source>
</evidence>
<sequence length="73" mass="8599">MTWNLMPEITNRRKWGKKTTNWPWVVFSGLTLLSEKRHPMMAFSHMDVALWIVCYHCSSPTPLQFVSSCYGTY</sequence>
<reference evidence="1" key="1">
    <citation type="submission" date="2019-12" db="EMBL/GenBank/DDBJ databases">
        <title>Genome sequencing and annotation of Brassica cretica.</title>
        <authorList>
            <person name="Studholme D.J."/>
            <person name="Sarris P.F."/>
        </authorList>
    </citation>
    <scope>NUCLEOTIDE SEQUENCE</scope>
    <source>
        <strain evidence="1">PFS-102/07</strain>
        <tissue evidence="1">Leaf</tissue>
    </source>
</reference>